<organism evidence="4 5">
    <name type="scientific">Moniliophthora roreri (strain MCA 2997)</name>
    <name type="common">Cocoa frosty pod rot fungus</name>
    <name type="synonym">Crinipellis roreri</name>
    <dbReference type="NCBI Taxonomy" id="1381753"/>
    <lineage>
        <taxon>Eukaryota</taxon>
        <taxon>Fungi</taxon>
        <taxon>Dikarya</taxon>
        <taxon>Basidiomycota</taxon>
        <taxon>Agaricomycotina</taxon>
        <taxon>Agaricomycetes</taxon>
        <taxon>Agaricomycetidae</taxon>
        <taxon>Agaricales</taxon>
        <taxon>Marasmiineae</taxon>
        <taxon>Marasmiaceae</taxon>
        <taxon>Moniliophthora</taxon>
    </lineage>
</organism>
<feature type="transmembrane region" description="Helical" evidence="3">
    <location>
        <begin position="39"/>
        <end position="57"/>
    </location>
</feature>
<dbReference type="InterPro" id="IPR021765">
    <property type="entry name" value="UstYa-like"/>
</dbReference>
<keyword evidence="3" id="KW-1133">Transmembrane helix</keyword>
<dbReference type="HOGENOM" id="CLU_042941_2_0_1"/>
<reference evidence="4 5" key="1">
    <citation type="journal article" date="2014" name="BMC Genomics">
        <title>Genome and secretome analysis of the hemibiotrophic fungal pathogen, Moniliophthora roreri, which causes frosty pod rot disease of cacao: mechanisms of the biotrophic and necrotrophic phases.</title>
        <authorList>
            <person name="Meinhardt L.W."/>
            <person name="Costa G.G.L."/>
            <person name="Thomazella D.P.T."/>
            <person name="Teixeira P.J.P.L."/>
            <person name="Carazzolle M.F."/>
            <person name="Schuster S.C."/>
            <person name="Carlson J.E."/>
            <person name="Guiltinan M.J."/>
            <person name="Mieczkowski P."/>
            <person name="Farmer A."/>
            <person name="Ramaraj T."/>
            <person name="Crozier J."/>
            <person name="Davis R.E."/>
            <person name="Shao J."/>
            <person name="Melnick R.L."/>
            <person name="Pereira G.A.G."/>
            <person name="Bailey B.A."/>
        </authorList>
    </citation>
    <scope>NUCLEOTIDE SEQUENCE [LARGE SCALE GENOMIC DNA]</scope>
    <source>
        <strain evidence="4 5">MCA 2997</strain>
    </source>
</reference>
<dbReference type="Pfam" id="PF11807">
    <property type="entry name" value="UstYa"/>
    <property type="match status" value="1"/>
</dbReference>
<sequence length="250" mass="28877">MRSSSSCEKLLQDNDIELDESLPQREPLRETRRRRFTEFLLGFSLVVNVLLFVYLMTRSSSTCINPQLLYSPAQDVVEYEVIKFRGGLFNSNEEPDIYSNPPSDEVDAAWEDLYNVFGISAIPRESAVLLPNETIHVPGDKSHYLVGLDVFHQLHCLNRIRKALYPVYYPPDEREDAETRARHLSHCVNSIRQSIQCSSDISAIVFEEDTRPLFEIVHSCRNFTKIREWAIEHRARISKPGKDSEMYGHA</sequence>
<comment type="similarity">
    <text evidence="2">Belongs to the ustYa family.</text>
</comment>
<dbReference type="OrthoDB" id="3687641at2759"/>
<name>V2WWE6_MONRO</name>
<dbReference type="AlphaFoldDB" id="V2WWE6"/>
<dbReference type="Proteomes" id="UP000017559">
    <property type="component" value="Unassembled WGS sequence"/>
</dbReference>
<evidence type="ECO:0008006" key="6">
    <source>
        <dbReference type="Google" id="ProtNLM"/>
    </source>
</evidence>
<dbReference type="GO" id="GO:0043386">
    <property type="term" value="P:mycotoxin biosynthetic process"/>
    <property type="evidence" value="ECO:0007669"/>
    <property type="project" value="InterPro"/>
</dbReference>
<dbReference type="STRING" id="1381753.V2WWE6"/>
<dbReference type="PANTHER" id="PTHR33365">
    <property type="entry name" value="YALI0B05434P"/>
    <property type="match status" value="1"/>
</dbReference>
<dbReference type="KEGG" id="mrr:Moror_6130"/>
<comment type="caution">
    <text evidence="4">The sequence shown here is derived from an EMBL/GenBank/DDBJ whole genome shotgun (WGS) entry which is preliminary data.</text>
</comment>
<evidence type="ECO:0000313" key="5">
    <source>
        <dbReference type="Proteomes" id="UP000017559"/>
    </source>
</evidence>
<proteinExistence type="inferred from homology"/>
<keyword evidence="3" id="KW-0472">Membrane</keyword>
<comment type="pathway">
    <text evidence="1">Mycotoxin biosynthesis.</text>
</comment>
<dbReference type="PANTHER" id="PTHR33365:SF4">
    <property type="entry name" value="CYCLOCHLOROTINE BIOSYNTHESIS PROTEIN O"/>
    <property type="match status" value="1"/>
</dbReference>
<protein>
    <recommendedName>
        <fullName evidence="6">Tat pathway signal sequence</fullName>
    </recommendedName>
</protein>
<keyword evidence="5" id="KW-1185">Reference proteome</keyword>
<accession>V2WWE6</accession>
<evidence type="ECO:0000256" key="2">
    <source>
        <dbReference type="ARBA" id="ARBA00035112"/>
    </source>
</evidence>
<dbReference type="EMBL" id="AWSO01001286">
    <property type="protein sequence ID" value="ESK84535.1"/>
    <property type="molecule type" value="Genomic_DNA"/>
</dbReference>
<gene>
    <name evidence="4" type="ORF">Moror_6130</name>
</gene>
<evidence type="ECO:0000256" key="3">
    <source>
        <dbReference type="SAM" id="Phobius"/>
    </source>
</evidence>
<evidence type="ECO:0000256" key="1">
    <source>
        <dbReference type="ARBA" id="ARBA00004685"/>
    </source>
</evidence>
<evidence type="ECO:0000313" key="4">
    <source>
        <dbReference type="EMBL" id="ESK84535.1"/>
    </source>
</evidence>
<keyword evidence="3" id="KW-0812">Transmembrane</keyword>